<accession>A0A545VCV1</accession>
<dbReference type="Proteomes" id="UP000315783">
    <property type="component" value="Unassembled WGS sequence"/>
</dbReference>
<evidence type="ECO:0000256" key="2">
    <source>
        <dbReference type="ARBA" id="ARBA00035112"/>
    </source>
</evidence>
<dbReference type="EMBL" id="SPUK01000002">
    <property type="protein sequence ID" value="TQV99555.1"/>
    <property type="molecule type" value="Genomic_DNA"/>
</dbReference>
<keyword evidence="3" id="KW-0812">Transmembrane</keyword>
<keyword evidence="3" id="KW-0472">Membrane</keyword>
<proteinExistence type="inferred from homology"/>
<feature type="transmembrane region" description="Helical" evidence="3">
    <location>
        <begin position="14"/>
        <end position="35"/>
    </location>
</feature>
<protein>
    <recommendedName>
        <fullName evidence="6">Tat pathway signal sequence</fullName>
    </recommendedName>
</protein>
<reference evidence="4 5" key="1">
    <citation type="journal article" date="2019" name="Appl. Microbiol. Biotechnol.">
        <title>Genome sequence of Isaria javanica and comparative genome analysis insights into family S53 peptidase evolution in fungal entomopathogens.</title>
        <authorList>
            <person name="Lin R."/>
            <person name="Zhang X."/>
            <person name="Xin B."/>
            <person name="Zou M."/>
            <person name="Gao Y."/>
            <person name="Qin F."/>
            <person name="Hu Q."/>
            <person name="Xie B."/>
            <person name="Cheng X."/>
        </authorList>
    </citation>
    <scope>NUCLEOTIDE SEQUENCE [LARGE SCALE GENOMIC DNA]</scope>
    <source>
        <strain evidence="4 5">IJ1G</strain>
    </source>
</reference>
<dbReference type="AlphaFoldDB" id="A0A545VCV1"/>
<dbReference type="PANTHER" id="PTHR33365">
    <property type="entry name" value="YALI0B05434P"/>
    <property type="match status" value="1"/>
</dbReference>
<organism evidence="4 5">
    <name type="scientific">Cordyceps javanica</name>
    <dbReference type="NCBI Taxonomy" id="43265"/>
    <lineage>
        <taxon>Eukaryota</taxon>
        <taxon>Fungi</taxon>
        <taxon>Dikarya</taxon>
        <taxon>Ascomycota</taxon>
        <taxon>Pezizomycotina</taxon>
        <taxon>Sordariomycetes</taxon>
        <taxon>Hypocreomycetidae</taxon>
        <taxon>Hypocreales</taxon>
        <taxon>Cordycipitaceae</taxon>
        <taxon>Cordyceps</taxon>
    </lineage>
</organism>
<comment type="similarity">
    <text evidence="2">Belongs to the ustYa family.</text>
</comment>
<comment type="pathway">
    <text evidence="1">Mycotoxin biosynthesis.</text>
</comment>
<keyword evidence="3" id="KW-1133">Transmembrane helix</keyword>
<dbReference type="OrthoDB" id="3687641at2759"/>
<evidence type="ECO:0000313" key="4">
    <source>
        <dbReference type="EMBL" id="TQV99555.1"/>
    </source>
</evidence>
<gene>
    <name evidence="4" type="ORF">IF1G_01770</name>
</gene>
<name>A0A545VCV1_9HYPO</name>
<evidence type="ECO:0000313" key="5">
    <source>
        <dbReference type="Proteomes" id="UP000315783"/>
    </source>
</evidence>
<sequence length="235" mass="26791">MNQQGEPPSRRRKLGTVLLILWYAMSIVICTYSALKFLSETESSASGGNSLATLLRRVRSSSRMAVFSEHHNYTSLDHDFDWLWENDLLTPNGGYLTADKKTHNTDKLGISMFHQLHCLGMIREEMQHLHHVIEASRARGSAYAQIHQMARRHSDGVDLDSGRPAHHDEEHTMHCFDYLRQTMLCLADSTVERPGQLSDGKPYINGMGQRKCRNWELLYAASTRSDSEPMSDDEL</sequence>
<keyword evidence="5" id="KW-1185">Reference proteome</keyword>
<dbReference type="GO" id="GO:0043386">
    <property type="term" value="P:mycotoxin biosynthetic process"/>
    <property type="evidence" value="ECO:0007669"/>
    <property type="project" value="InterPro"/>
</dbReference>
<evidence type="ECO:0000256" key="1">
    <source>
        <dbReference type="ARBA" id="ARBA00004685"/>
    </source>
</evidence>
<dbReference type="STRING" id="43265.A0A545VCV1"/>
<dbReference type="PANTHER" id="PTHR33365:SF4">
    <property type="entry name" value="CYCLOCHLOROTINE BIOSYNTHESIS PROTEIN O"/>
    <property type="match status" value="1"/>
</dbReference>
<evidence type="ECO:0008006" key="6">
    <source>
        <dbReference type="Google" id="ProtNLM"/>
    </source>
</evidence>
<dbReference type="Pfam" id="PF11807">
    <property type="entry name" value="UstYa"/>
    <property type="match status" value="1"/>
</dbReference>
<comment type="caution">
    <text evidence="4">The sequence shown here is derived from an EMBL/GenBank/DDBJ whole genome shotgun (WGS) entry which is preliminary data.</text>
</comment>
<evidence type="ECO:0000256" key="3">
    <source>
        <dbReference type="SAM" id="Phobius"/>
    </source>
</evidence>
<dbReference type="InterPro" id="IPR021765">
    <property type="entry name" value="UstYa-like"/>
</dbReference>